<dbReference type="Pfam" id="PF06985">
    <property type="entry name" value="HET"/>
    <property type="match status" value="1"/>
</dbReference>
<dbReference type="AlphaFoldDB" id="A0A8K0RKW1"/>
<dbReference type="EMBL" id="JAGPXF010000008">
    <property type="protein sequence ID" value="KAH7233571.1"/>
    <property type="molecule type" value="Genomic_DNA"/>
</dbReference>
<accession>A0A8K0RKW1</accession>
<dbReference type="Proteomes" id="UP000813427">
    <property type="component" value="Unassembled WGS sequence"/>
</dbReference>
<evidence type="ECO:0000313" key="2">
    <source>
        <dbReference type="EMBL" id="KAH7233571.1"/>
    </source>
</evidence>
<evidence type="ECO:0000313" key="3">
    <source>
        <dbReference type="Proteomes" id="UP000813427"/>
    </source>
</evidence>
<protein>
    <submittedName>
        <fullName evidence="2">Heterokaryon incompatibility protein-domain-containing protein</fullName>
    </submittedName>
</protein>
<feature type="domain" description="Heterokaryon incompatibility" evidence="1">
    <location>
        <begin position="45"/>
        <end position="138"/>
    </location>
</feature>
<proteinExistence type="predicted"/>
<evidence type="ECO:0000259" key="1">
    <source>
        <dbReference type="Pfam" id="PF06985"/>
    </source>
</evidence>
<dbReference type="Pfam" id="PF26639">
    <property type="entry name" value="Het-6_barrel"/>
    <property type="match status" value="1"/>
</dbReference>
<sequence>MARYPFTPLPTGSIRLLRLSPVAANSSSIICGTLEVHDLQTSPPFIALSYEWGPPEANHPSLYLRGGTVPLRSNAAAALTTLRDHHNVRRIWIDMVCIDQENIPERTAQVQMMDAIYLRAAEVLIWLGQEDDLTELACDSAIKIARYGGLPPSRRSRNLSQLKIMRGLEVAAREQTELFTTHPEKENGPERTTAKYKEPGLLTAYERAAIYGAEGRTVNQETAFLADFASFDNKDEVSEMAAQLNAMDLQWTTSFMERQLRQNLFRNPGVIPPASAPMKWDSSMLSHQKRTIIDHLNLSGPVDLVWHSLTSLFSRSWFFRVWMLQELVLAKEPTIIVGTLALSWDALMFTDTFIWEMGLFGSRNSRASHMAIQMDIQRDSYWGKGGPRDVEGGATLDQLLTILRASDCSEPRDKVFGILGMVDKRHKDAINVDYNIPLSEIYGSVTRYEITSSRTLDALRFVAPNMSPDLPSWVSDYRLRTIGSEMFPVARDNDLDAAGGRLVTTDLINSESAKRNPSSLRLRGRYVGKIEHLGAKMQLTDPYKKDLSRQKRPALNMRTHLRQHQMVQMLIDQWRGLCVAKSSDPYPAYKAGETDTLSHSDQSLISAFWRTACADMFLGGGGFTAAHEWEAVQCILHHQVDDLPEAKLPNLSVDEYLDCMLLGMGGRLRADWYGVDTFWKYAGSMSAHKRFFVLGGGFIGTGPTYVKKGDEIWVLEGGVMPFILRAVDPSKENAKKAIESGEKHVRELVGPAYVHGIMRGEAWGDGNDGVVEVVLV</sequence>
<gene>
    <name evidence="2" type="ORF">BKA59DRAFT_488309</name>
</gene>
<name>A0A8K0RKW1_9HYPO</name>
<dbReference type="OrthoDB" id="3553147at2759"/>
<dbReference type="PANTHER" id="PTHR24148">
    <property type="entry name" value="ANKYRIN REPEAT DOMAIN-CONTAINING PROTEIN 39 HOMOLOG-RELATED"/>
    <property type="match status" value="1"/>
</dbReference>
<dbReference type="InterPro" id="IPR010730">
    <property type="entry name" value="HET"/>
</dbReference>
<organism evidence="2 3">
    <name type="scientific">Fusarium tricinctum</name>
    <dbReference type="NCBI Taxonomy" id="61284"/>
    <lineage>
        <taxon>Eukaryota</taxon>
        <taxon>Fungi</taxon>
        <taxon>Dikarya</taxon>
        <taxon>Ascomycota</taxon>
        <taxon>Pezizomycotina</taxon>
        <taxon>Sordariomycetes</taxon>
        <taxon>Hypocreomycetidae</taxon>
        <taxon>Hypocreales</taxon>
        <taxon>Nectriaceae</taxon>
        <taxon>Fusarium</taxon>
        <taxon>Fusarium tricinctum species complex</taxon>
    </lineage>
</organism>
<keyword evidence="3" id="KW-1185">Reference proteome</keyword>
<dbReference type="PANTHER" id="PTHR24148:SF73">
    <property type="entry name" value="HET DOMAIN PROTEIN (AFU_ORTHOLOGUE AFUA_8G01020)"/>
    <property type="match status" value="1"/>
</dbReference>
<dbReference type="InterPro" id="IPR052895">
    <property type="entry name" value="HetReg/Transcr_Mod"/>
</dbReference>
<comment type="caution">
    <text evidence="2">The sequence shown here is derived from an EMBL/GenBank/DDBJ whole genome shotgun (WGS) entry which is preliminary data.</text>
</comment>
<reference evidence="2" key="1">
    <citation type="journal article" date="2021" name="Nat. Commun.">
        <title>Genetic determinants of endophytism in the Arabidopsis root mycobiome.</title>
        <authorList>
            <person name="Mesny F."/>
            <person name="Miyauchi S."/>
            <person name="Thiergart T."/>
            <person name="Pickel B."/>
            <person name="Atanasova L."/>
            <person name="Karlsson M."/>
            <person name="Huettel B."/>
            <person name="Barry K.W."/>
            <person name="Haridas S."/>
            <person name="Chen C."/>
            <person name="Bauer D."/>
            <person name="Andreopoulos W."/>
            <person name="Pangilinan J."/>
            <person name="LaButti K."/>
            <person name="Riley R."/>
            <person name="Lipzen A."/>
            <person name="Clum A."/>
            <person name="Drula E."/>
            <person name="Henrissat B."/>
            <person name="Kohler A."/>
            <person name="Grigoriev I.V."/>
            <person name="Martin F.M."/>
            <person name="Hacquard S."/>
        </authorList>
    </citation>
    <scope>NUCLEOTIDE SEQUENCE</scope>
    <source>
        <strain evidence="2">MPI-SDFR-AT-0068</strain>
    </source>
</reference>